<evidence type="ECO:0000313" key="3">
    <source>
        <dbReference type="Proteomes" id="UP000008808"/>
    </source>
</evidence>
<dbReference type="KEGG" id="eli:ELI_12245"/>
<dbReference type="STRING" id="314225.ELI_12245"/>
<dbReference type="CDD" id="cd03794">
    <property type="entry name" value="GT4_WbuB-like"/>
    <property type="match status" value="1"/>
</dbReference>
<dbReference type="NCBIfam" id="NF007640">
    <property type="entry name" value="PRK10307.1"/>
    <property type="match status" value="1"/>
</dbReference>
<dbReference type="HOGENOM" id="CLU_009583_11_5_5"/>
<dbReference type="PANTHER" id="PTHR45947">
    <property type="entry name" value="SULFOQUINOVOSYL TRANSFERASE SQD2"/>
    <property type="match status" value="1"/>
</dbReference>
<dbReference type="Proteomes" id="UP000008808">
    <property type="component" value="Chromosome"/>
</dbReference>
<keyword evidence="2" id="KW-0808">Transferase</keyword>
<keyword evidence="3" id="KW-1185">Reference proteome</keyword>
<dbReference type="InterPro" id="IPR050194">
    <property type="entry name" value="Glycosyltransferase_grp1"/>
</dbReference>
<protein>
    <submittedName>
        <fullName evidence="2">Putative glycosyl transferase in colanic acid biosynthesis</fullName>
    </submittedName>
</protein>
<dbReference type="Pfam" id="PF13579">
    <property type="entry name" value="Glyco_trans_4_4"/>
    <property type="match status" value="1"/>
</dbReference>
<accession>Q2N700</accession>
<name>Q2N700_ERYLH</name>
<organism evidence="2 3">
    <name type="scientific">Erythrobacter litoralis (strain HTCC2594)</name>
    <dbReference type="NCBI Taxonomy" id="314225"/>
    <lineage>
        <taxon>Bacteria</taxon>
        <taxon>Pseudomonadati</taxon>
        <taxon>Pseudomonadota</taxon>
        <taxon>Alphaproteobacteria</taxon>
        <taxon>Sphingomonadales</taxon>
        <taxon>Erythrobacteraceae</taxon>
        <taxon>Erythrobacter/Porphyrobacter group</taxon>
        <taxon>Erythrobacter</taxon>
    </lineage>
</organism>
<sequence length="404" mass="42998">MISLNYAPEPIGIGPYSQGWAEHLAGRGHEVRVICGVPYYPDWQLAAGFAQEFSDSCERGVQVKRVPHHLPARPNTIGRLRHYLSFASNVRKVIRRGTADFEPELVISIAPSLLAAPVAIGAARRAGAVTWLHIQDFEVEAAVATGLLPGPVARLAARFEASIISRFDRVSTISPKMVAKAEREKGAAAPVAELRNWAEPEVGGDAANGDAMRAKLDLPPGLIALYSGNLARKQGVGLILEAARAMQARPDLQFVVCGEGPAAGEIAAAAAHLPNLHLRPLQPRDRLPDLLAMADLHLLPQIAGAADLVLPSKLANMLASGRPVVATSDPGTSLAHEVEGCGLCTPAGDTESFARAIEALASDASMRRSLGREAAQRATERWSRQALLAKMADEIERAIAERGE</sequence>
<dbReference type="EMBL" id="CP000157">
    <property type="protein sequence ID" value="ABC64541.1"/>
    <property type="molecule type" value="Genomic_DNA"/>
</dbReference>
<reference evidence="3" key="1">
    <citation type="journal article" date="2009" name="J. Bacteriol.">
        <title>Complete genome sequence of Erythrobacter litoralis HTCC2594.</title>
        <authorList>
            <person name="Oh H.M."/>
            <person name="Giovannoni S.J."/>
            <person name="Ferriera S."/>
            <person name="Johnson J."/>
            <person name="Cho J.C."/>
        </authorList>
    </citation>
    <scope>NUCLEOTIDE SEQUENCE [LARGE SCALE GENOMIC DNA]</scope>
    <source>
        <strain evidence="3">HTCC2594</strain>
    </source>
</reference>
<dbReference type="SUPFAM" id="SSF53756">
    <property type="entry name" value="UDP-Glycosyltransferase/glycogen phosphorylase"/>
    <property type="match status" value="1"/>
</dbReference>
<proteinExistence type="predicted"/>
<dbReference type="eggNOG" id="COG0438">
    <property type="taxonomic scope" value="Bacteria"/>
</dbReference>
<dbReference type="GO" id="GO:0016758">
    <property type="term" value="F:hexosyltransferase activity"/>
    <property type="evidence" value="ECO:0007669"/>
    <property type="project" value="TreeGrafter"/>
</dbReference>
<dbReference type="InterPro" id="IPR028098">
    <property type="entry name" value="Glyco_trans_4-like_N"/>
</dbReference>
<dbReference type="PANTHER" id="PTHR45947:SF3">
    <property type="entry name" value="SULFOQUINOVOSYL TRANSFERASE SQD2"/>
    <property type="match status" value="1"/>
</dbReference>
<dbReference type="AlphaFoldDB" id="Q2N700"/>
<gene>
    <name evidence="2" type="ordered locus">ELI_12245</name>
</gene>
<dbReference type="Gene3D" id="3.40.50.2000">
    <property type="entry name" value="Glycogen Phosphorylase B"/>
    <property type="match status" value="2"/>
</dbReference>
<evidence type="ECO:0000259" key="1">
    <source>
        <dbReference type="Pfam" id="PF13579"/>
    </source>
</evidence>
<dbReference type="CAZy" id="GT4">
    <property type="family name" value="Glycosyltransferase Family 4"/>
</dbReference>
<evidence type="ECO:0000313" key="2">
    <source>
        <dbReference type="EMBL" id="ABC64541.1"/>
    </source>
</evidence>
<dbReference type="Pfam" id="PF13692">
    <property type="entry name" value="Glyco_trans_1_4"/>
    <property type="match status" value="1"/>
</dbReference>
<feature type="domain" description="Glycosyltransferase subfamily 4-like N-terminal" evidence="1">
    <location>
        <begin position="12"/>
        <end position="197"/>
    </location>
</feature>